<feature type="compositionally biased region" description="Polar residues" evidence="1">
    <location>
        <begin position="78"/>
        <end position="91"/>
    </location>
</feature>
<accession>A0A9Q0KSH6</accession>
<dbReference type="OrthoDB" id="48651at2759"/>
<dbReference type="EMBL" id="JAMYWD010000003">
    <property type="protein sequence ID" value="KAJ4976053.1"/>
    <property type="molecule type" value="Genomic_DNA"/>
</dbReference>
<dbReference type="Proteomes" id="UP001141806">
    <property type="component" value="Unassembled WGS sequence"/>
</dbReference>
<gene>
    <name evidence="2" type="ORF">NE237_001159</name>
</gene>
<organism evidence="2 3">
    <name type="scientific">Protea cynaroides</name>
    <dbReference type="NCBI Taxonomy" id="273540"/>
    <lineage>
        <taxon>Eukaryota</taxon>
        <taxon>Viridiplantae</taxon>
        <taxon>Streptophyta</taxon>
        <taxon>Embryophyta</taxon>
        <taxon>Tracheophyta</taxon>
        <taxon>Spermatophyta</taxon>
        <taxon>Magnoliopsida</taxon>
        <taxon>Proteales</taxon>
        <taxon>Proteaceae</taxon>
        <taxon>Protea</taxon>
    </lineage>
</organism>
<dbReference type="AlphaFoldDB" id="A0A9Q0KSH6"/>
<evidence type="ECO:0000256" key="1">
    <source>
        <dbReference type="SAM" id="MobiDB-lite"/>
    </source>
</evidence>
<sequence length="132" mass="14386">MASSSGHSSPPQFGVPFDSYVEEKMGKAIQKHNHLLREVNIILSVGGFSDHPGFGHQIPNDWGNPVHRSNHHSRPGSFGSTHNLDEISSSGDHLPIAAPSSFSARFTEVAPGTRKDELVKIVQTKAALHRQF</sequence>
<keyword evidence="3" id="KW-1185">Reference proteome</keyword>
<proteinExistence type="predicted"/>
<evidence type="ECO:0000313" key="2">
    <source>
        <dbReference type="EMBL" id="KAJ4976053.1"/>
    </source>
</evidence>
<reference evidence="2" key="1">
    <citation type="journal article" date="2023" name="Plant J.">
        <title>The genome of the king protea, Protea cynaroides.</title>
        <authorList>
            <person name="Chang J."/>
            <person name="Duong T.A."/>
            <person name="Schoeman C."/>
            <person name="Ma X."/>
            <person name="Roodt D."/>
            <person name="Barker N."/>
            <person name="Li Z."/>
            <person name="Van de Peer Y."/>
            <person name="Mizrachi E."/>
        </authorList>
    </citation>
    <scope>NUCLEOTIDE SEQUENCE</scope>
    <source>
        <tissue evidence="2">Young leaves</tissue>
    </source>
</reference>
<name>A0A9Q0KSH6_9MAGN</name>
<comment type="caution">
    <text evidence="2">The sequence shown here is derived from an EMBL/GenBank/DDBJ whole genome shotgun (WGS) entry which is preliminary data.</text>
</comment>
<evidence type="ECO:0000313" key="3">
    <source>
        <dbReference type="Proteomes" id="UP001141806"/>
    </source>
</evidence>
<protein>
    <submittedName>
        <fullName evidence="2">Uncharacterized protein</fullName>
    </submittedName>
</protein>
<feature type="region of interest" description="Disordered" evidence="1">
    <location>
        <begin position="59"/>
        <end position="92"/>
    </location>
</feature>